<dbReference type="EMBL" id="VDFU01000020">
    <property type="protein sequence ID" value="TNC48038.1"/>
    <property type="molecule type" value="Genomic_DNA"/>
</dbReference>
<evidence type="ECO:0000313" key="2">
    <source>
        <dbReference type="EMBL" id="TNC48038.1"/>
    </source>
</evidence>
<evidence type="ECO:0000259" key="1">
    <source>
        <dbReference type="Pfam" id="PF12146"/>
    </source>
</evidence>
<keyword evidence="2" id="KW-0378">Hydrolase</keyword>
<organism evidence="2 3">
    <name type="scientific">Rubellimicrobium rubrum</name>
    <dbReference type="NCBI Taxonomy" id="2585369"/>
    <lineage>
        <taxon>Bacteria</taxon>
        <taxon>Pseudomonadati</taxon>
        <taxon>Pseudomonadota</taxon>
        <taxon>Alphaproteobacteria</taxon>
        <taxon>Rhodobacterales</taxon>
        <taxon>Roseobacteraceae</taxon>
        <taxon>Rubellimicrobium</taxon>
    </lineage>
</organism>
<dbReference type="InterPro" id="IPR029058">
    <property type="entry name" value="AB_hydrolase_fold"/>
</dbReference>
<dbReference type="InterPro" id="IPR022742">
    <property type="entry name" value="Hydrolase_4"/>
</dbReference>
<dbReference type="InterPro" id="IPR051044">
    <property type="entry name" value="MAG_DAG_Lipase"/>
</dbReference>
<keyword evidence="3" id="KW-1185">Reference proteome</keyword>
<reference evidence="2 3" key="1">
    <citation type="submission" date="2019-06" db="EMBL/GenBank/DDBJ databases">
        <title>YIM 131921 draft genome.</title>
        <authorList>
            <person name="Jiang L."/>
        </authorList>
    </citation>
    <scope>NUCLEOTIDE SEQUENCE [LARGE SCALE GENOMIC DNA]</scope>
    <source>
        <strain evidence="2 3">YIM 131921</strain>
    </source>
</reference>
<sequence length="319" mass="35261">MSNGTAPFHAFLASGPREVAAHWVTATDGVRLRAVHWNRSATRGTVLLFTGRTEYAEKYGRLSAGLGRLGYAVVTVDWRGQGLSDRVRSDRALGHVDKFTDYQLDVAAMVAHARDLSLPQPWFMLAHSMGGAIGLRALIQGLEVRAAVFSAPMWGIQMASALKPVAWSVSEMGRQLGLGHLLTPGQEPFCYVTRCDFSDNTLTSDRETFEWLRSQVTAEPDLALGGPSLHWLNEALREMWRLMSARLPPTPALVLLGTEEAIVDPARIRRRVATWARARLLTIPTARHELLMETPAIQSRVLREITAHFDEHGNPSAVP</sequence>
<dbReference type="Pfam" id="PF12146">
    <property type="entry name" value="Hydrolase_4"/>
    <property type="match status" value="1"/>
</dbReference>
<dbReference type="SUPFAM" id="SSF53474">
    <property type="entry name" value="alpha/beta-Hydrolases"/>
    <property type="match status" value="1"/>
</dbReference>
<protein>
    <submittedName>
        <fullName evidence="2">Alpha/beta hydrolase</fullName>
    </submittedName>
</protein>
<proteinExistence type="predicted"/>
<dbReference type="AlphaFoldDB" id="A0A5C4MVY7"/>
<name>A0A5C4MVY7_9RHOB</name>
<dbReference type="PANTHER" id="PTHR11614">
    <property type="entry name" value="PHOSPHOLIPASE-RELATED"/>
    <property type="match status" value="1"/>
</dbReference>
<gene>
    <name evidence="2" type="ORF">FHG66_15360</name>
</gene>
<evidence type="ECO:0000313" key="3">
    <source>
        <dbReference type="Proteomes" id="UP000305887"/>
    </source>
</evidence>
<dbReference type="Gene3D" id="3.40.50.1820">
    <property type="entry name" value="alpha/beta hydrolase"/>
    <property type="match status" value="1"/>
</dbReference>
<dbReference type="OrthoDB" id="9788260at2"/>
<accession>A0A5C4MVY7</accession>
<feature type="domain" description="Serine aminopeptidase S33" evidence="1">
    <location>
        <begin position="42"/>
        <end position="294"/>
    </location>
</feature>
<comment type="caution">
    <text evidence="2">The sequence shown here is derived from an EMBL/GenBank/DDBJ whole genome shotgun (WGS) entry which is preliminary data.</text>
</comment>
<dbReference type="Proteomes" id="UP000305887">
    <property type="component" value="Unassembled WGS sequence"/>
</dbReference>
<dbReference type="GO" id="GO:0016787">
    <property type="term" value="F:hydrolase activity"/>
    <property type="evidence" value="ECO:0007669"/>
    <property type="project" value="UniProtKB-KW"/>
</dbReference>